<dbReference type="Proteomes" id="UP000481421">
    <property type="component" value="Unassembled WGS sequence"/>
</dbReference>
<keyword evidence="1" id="KW-0472">Membrane</keyword>
<dbReference type="Pfam" id="PF00873">
    <property type="entry name" value="ACR_tran"/>
    <property type="match status" value="1"/>
</dbReference>
<feature type="transmembrane region" description="Helical" evidence="1">
    <location>
        <begin position="1053"/>
        <end position="1075"/>
    </location>
</feature>
<dbReference type="Gene3D" id="3.30.70.1320">
    <property type="entry name" value="Multidrug efflux transporter AcrB pore domain like"/>
    <property type="match status" value="1"/>
</dbReference>
<gene>
    <name evidence="2" type="ORF">G3572_14515</name>
</gene>
<dbReference type="Gene3D" id="3.30.70.1440">
    <property type="entry name" value="Multidrug efflux transporter AcrB pore domain"/>
    <property type="match status" value="1"/>
</dbReference>
<feature type="transmembrane region" description="Helical" evidence="1">
    <location>
        <begin position="388"/>
        <end position="408"/>
    </location>
</feature>
<dbReference type="RefSeq" id="WP_164613085.1">
    <property type="nucleotide sequence ID" value="NZ_JAAIKE010000004.1"/>
</dbReference>
<name>A0A6B3RQ98_9RHOB</name>
<dbReference type="PANTHER" id="PTHR32063:SF33">
    <property type="entry name" value="RND SUPERFAMILY EFFLUX PUMP PERMEASE COMPONENT"/>
    <property type="match status" value="1"/>
</dbReference>
<keyword evidence="1" id="KW-1133">Transmembrane helix</keyword>
<dbReference type="EMBL" id="JAAIKE010000004">
    <property type="protein sequence ID" value="NEX47423.1"/>
    <property type="molecule type" value="Genomic_DNA"/>
</dbReference>
<accession>A0A6B3RQ98</accession>
<feature type="transmembrane region" description="Helical" evidence="1">
    <location>
        <begin position="1087"/>
        <end position="1108"/>
    </location>
</feature>
<feature type="transmembrane region" description="Helical" evidence="1">
    <location>
        <begin position="438"/>
        <end position="460"/>
    </location>
</feature>
<sequence length="1116" mass="118559">MKIAQGGGRAGGLISYFTRHRTLANLLFVLLIVAGIVASSRIRAQYFPDVVVAEVQVSVAWSGAGAEDVDRAIVQVLEPALLAVDGVSNAVSRAAEGSGRIVLEFEPGTDLTQAAEDVQAAVNSVNNLPSEAEEPRITRSQWRDQVTDVVITGPVGVDQLARFADEFVARLFQEGITRTTIRGMASPQTVIEVPSVAMIRHDITLREIATAIGAAVQTNPAGNVGDGSARVRTGTERRSAAELAGVVLRSLPDGTKVTVGDVATLRAVGPDSGRASYVGENPAMTVRVDRNAEGDAIRMQRSVEEVAAEMQLSLPPGVTVDLVRARAEEITDRLYLLLDNALSGLALVVLLLFLFLNARTAFWVAAGIPVAMLAAVAVMYAAGLTLNMISLFALIIMLGIVVDDAIVVGEHADFRARHLGEGAVEAAERGAMRMAQPVVASTLTTVIAFFGLVAIGGRFGGLIRDIPFTVIAVLIASLVECFLILPNHMAHAIAKAKQEKWYDWPSRQVNRGMAWFGVRVVKPAMRLLIVARYPVLAGSVALFAASAALFIRGDLPFRFFNAPEQASVTGNFSMLPGAARSDTIELMREVQRAAEAVGARFEAEHGVNPITFAMAEVGGSGGRGLASAEGKDADLLGSISIELINPDARPYSSNVFVSALQEEVRGHPLMEELSFRGGRFGPGGDALSIDLYGADAAGLKAAAEALKARLAVYPEVSALEDSLAYDKEELVLNLTPLGQALGFAIDELGRSLRDRLNGIEAATYPDGPRSASIRLELPRRELTADFLDATLMRAPGGAYVPLADIVTVERQAGFSTIRRENGLRVVTVSGDLAEDDPARAAEIQATIRETILPEIEEQFGVESRQGGLVAQQNAFLGEAGTAVILCLLGIYLCLAWIFASWSRPLVVMSVIPFGLIGAMWGHVHWGVPLSMFSIVGLIGMSGIIINDSIVLVSTIDEYAEKRGLIPAIIDGVADRFRAVLLTTMTTVFGLSPLLFERSSQAEFLKPTVVTLVYGLAFGMFLVLIVVPALMAVQQDIGKRFRALSRGLRRGPRGLLAGTAAVLALIFAATLGPALLGSQLPGLPILSQGLALGLFALGAVGVTLVVYGITRLRAVRR</sequence>
<reference evidence="2 3" key="1">
    <citation type="submission" date="2020-02" db="EMBL/GenBank/DDBJ databases">
        <title>Rhodobacter algicola sp. nov., isolated from microalga culture.</title>
        <authorList>
            <person name="Park C.-Y."/>
        </authorList>
    </citation>
    <scope>NUCLEOTIDE SEQUENCE [LARGE SCALE GENOMIC DNA]</scope>
    <source>
        <strain evidence="2 3">ETT8</strain>
    </source>
</reference>
<dbReference type="AlphaFoldDB" id="A0A6B3RQ98"/>
<dbReference type="GO" id="GO:0005886">
    <property type="term" value="C:plasma membrane"/>
    <property type="evidence" value="ECO:0007669"/>
    <property type="project" value="TreeGrafter"/>
</dbReference>
<comment type="caution">
    <text evidence="2">The sequence shown here is derived from an EMBL/GenBank/DDBJ whole genome shotgun (WGS) entry which is preliminary data.</text>
</comment>
<feature type="transmembrane region" description="Helical" evidence="1">
    <location>
        <begin position="1007"/>
        <end position="1032"/>
    </location>
</feature>
<dbReference type="PANTHER" id="PTHR32063">
    <property type="match status" value="1"/>
</dbReference>
<dbReference type="SUPFAM" id="SSF82693">
    <property type="entry name" value="Multidrug efflux transporter AcrB pore domain, PN1, PN2, PC1 and PC2 subdomains"/>
    <property type="match status" value="1"/>
</dbReference>
<dbReference type="SUPFAM" id="SSF82866">
    <property type="entry name" value="Multidrug efflux transporter AcrB transmembrane domain"/>
    <property type="match status" value="2"/>
</dbReference>
<evidence type="ECO:0000256" key="1">
    <source>
        <dbReference type="SAM" id="Phobius"/>
    </source>
</evidence>
<feature type="transmembrane region" description="Helical" evidence="1">
    <location>
        <begin position="466"/>
        <end position="485"/>
    </location>
</feature>
<keyword evidence="3" id="KW-1185">Reference proteome</keyword>
<feature type="transmembrane region" description="Helical" evidence="1">
    <location>
        <begin position="879"/>
        <end position="898"/>
    </location>
</feature>
<feature type="transmembrane region" description="Helical" evidence="1">
    <location>
        <begin position="929"/>
        <end position="955"/>
    </location>
</feature>
<evidence type="ECO:0000313" key="3">
    <source>
        <dbReference type="Proteomes" id="UP000481421"/>
    </source>
</evidence>
<feature type="transmembrane region" description="Helical" evidence="1">
    <location>
        <begin position="976"/>
        <end position="995"/>
    </location>
</feature>
<feature type="transmembrane region" description="Helical" evidence="1">
    <location>
        <begin position="23"/>
        <end position="42"/>
    </location>
</feature>
<dbReference type="GO" id="GO:0042910">
    <property type="term" value="F:xenobiotic transmembrane transporter activity"/>
    <property type="evidence" value="ECO:0007669"/>
    <property type="project" value="TreeGrafter"/>
</dbReference>
<feature type="transmembrane region" description="Helical" evidence="1">
    <location>
        <begin position="905"/>
        <end position="923"/>
    </location>
</feature>
<evidence type="ECO:0000313" key="2">
    <source>
        <dbReference type="EMBL" id="NEX47423.1"/>
    </source>
</evidence>
<proteinExistence type="predicted"/>
<feature type="transmembrane region" description="Helical" evidence="1">
    <location>
        <begin position="529"/>
        <end position="551"/>
    </location>
</feature>
<keyword evidence="1" id="KW-0812">Transmembrane</keyword>
<protein>
    <submittedName>
        <fullName evidence="2">Efflux RND transporter permease subunit</fullName>
    </submittedName>
</protein>
<dbReference type="PRINTS" id="PR00702">
    <property type="entry name" value="ACRIFLAVINRP"/>
</dbReference>
<dbReference type="Gene3D" id="1.20.1640.10">
    <property type="entry name" value="Multidrug efflux transporter AcrB transmembrane domain"/>
    <property type="match status" value="2"/>
</dbReference>
<dbReference type="InterPro" id="IPR001036">
    <property type="entry name" value="Acrflvin-R"/>
</dbReference>
<feature type="transmembrane region" description="Helical" evidence="1">
    <location>
        <begin position="362"/>
        <end position="382"/>
    </location>
</feature>
<organism evidence="2 3">
    <name type="scientific">Pseudotabrizicola algicola</name>
    <dbReference type="NCBI Taxonomy" id="2709381"/>
    <lineage>
        <taxon>Bacteria</taxon>
        <taxon>Pseudomonadati</taxon>
        <taxon>Pseudomonadota</taxon>
        <taxon>Alphaproteobacteria</taxon>
        <taxon>Rhodobacterales</taxon>
        <taxon>Paracoccaceae</taxon>
        <taxon>Pseudotabrizicola</taxon>
    </lineage>
</organism>
<dbReference type="Gene3D" id="3.30.70.1430">
    <property type="entry name" value="Multidrug efflux transporter AcrB pore domain"/>
    <property type="match status" value="2"/>
</dbReference>
<dbReference type="SUPFAM" id="SSF82714">
    <property type="entry name" value="Multidrug efflux transporter AcrB TolC docking domain, DN and DC subdomains"/>
    <property type="match status" value="2"/>
</dbReference>
<dbReference type="InterPro" id="IPR027463">
    <property type="entry name" value="AcrB_DN_DC_subdom"/>
</dbReference>
<feature type="transmembrane region" description="Helical" evidence="1">
    <location>
        <begin position="334"/>
        <end position="355"/>
    </location>
</feature>
<dbReference type="Gene3D" id="3.30.2090.10">
    <property type="entry name" value="Multidrug efflux transporter AcrB TolC docking domain, DN and DC subdomains"/>
    <property type="match status" value="2"/>
</dbReference>